<feature type="compositionally biased region" description="Basic and acidic residues" evidence="3">
    <location>
        <begin position="600"/>
        <end position="615"/>
    </location>
</feature>
<feature type="compositionally biased region" description="Basic residues" evidence="3">
    <location>
        <begin position="616"/>
        <end position="626"/>
    </location>
</feature>
<reference evidence="5 6" key="1">
    <citation type="submission" date="2020-01" db="EMBL/GenBank/DDBJ databases">
        <title>Identification and distribution of gene clusters putatively required for synthesis of sphingolipid metabolism inhibitors in phylogenetically diverse species of the filamentous fungus Fusarium.</title>
        <authorList>
            <person name="Kim H.-S."/>
            <person name="Busman M."/>
            <person name="Brown D.W."/>
            <person name="Divon H."/>
            <person name="Uhlig S."/>
            <person name="Proctor R.H."/>
        </authorList>
    </citation>
    <scope>NUCLEOTIDE SEQUENCE [LARGE SCALE GENOMIC DNA]</scope>
    <source>
        <strain evidence="5 6">NRRL 20459</strain>
    </source>
</reference>
<evidence type="ECO:0000259" key="4">
    <source>
        <dbReference type="PROSITE" id="PS50203"/>
    </source>
</evidence>
<sequence length="895" mass="101787">MSAPASDKPGRTKALSSSKGKNKKDNSNSPQSLIDGIWRKFSTHEFSQVVNVIPSNSDPPLNASQSSKLLQGDYARAAAECRRRVRAIVDECDRVNMRYRDLSWDLDWDLKHERGDCLNSLDQRKYDLSARSLSSAGDGVPRAVKRVHEIFEKPTFMERIQEHDVRQGNLSDCWLMAGLAALATIPAAVKRSCVGYDTKVGVYGFLFYRDGEWIHSIIDDKLYLRAPCWDSPSVHRDLLDQVEHNGAENIYRKTYQTGSKSLFFAQCKDQNETWVPLLEKAYAKAHGDYSSLAGGWTGEGLEDLTGGVTTELATSDILDTDVFWNKEMSRVNEEFLFGASTGYLENGSGERDGIAEAHAYIILEARSLKNGQRLVKMRNPWGDSRKGIWEGPWSDGSKEWTKEIQEELGHKFGNDSAFWISYENLMRKFSLLDRTRLFQDPDWRCCQRWISLDVPWRASYQEKFRIKVTQSSPLVVVVSQVDRRYFRGLHGQYSFCLNFRLHSEDSPNASCHVARSHGNYLMDRSVSIDIPSIAPGTYHVYVKVTGERDISAKSVEEVVRQQCLERNDNKKFIQVGHAYNLAHEKASPHMNKVAKLRRDASLKRASESRRNERRREWAKRRAKRRAIKEQREKNLKKSWRQSLETEQAALGGLRKRVEECGSERRNLFIQTSTEDVESDGRRPESVVSNEDLGAGEYSDSALPGNTCIPPHVALQKLSLQYTSDTEEKPSGVGAAVGRSTSQLRRKWAWSRKQDLLSPRMHPLQSARNNYSVRSLPKASGETQPSREAMDDSSDSPVDDWEALYSSDDTTHEPNDDVIGRPSKPIENPLKGRRRWRKSSESSSDDCSDSDHEELPEPWNAICSVGIRVYSKDRDLVLLTVEDGVLLEEVRMKRTA</sequence>
<dbReference type="InterPro" id="IPR001300">
    <property type="entry name" value="Peptidase_C2_calpain_cat"/>
</dbReference>
<feature type="active site" evidence="1 2">
    <location>
        <position position="379"/>
    </location>
</feature>
<keyword evidence="2" id="KW-0645">Protease</keyword>
<dbReference type="Proteomes" id="UP000554235">
    <property type="component" value="Unassembled WGS sequence"/>
</dbReference>
<dbReference type="EMBL" id="JAADYS010001681">
    <property type="protein sequence ID" value="KAF4461624.1"/>
    <property type="molecule type" value="Genomic_DNA"/>
</dbReference>
<keyword evidence="2" id="KW-0788">Thiol protease</keyword>
<dbReference type="OrthoDB" id="424753at2759"/>
<dbReference type="GO" id="GO:0004198">
    <property type="term" value="F:calcium-dependent cysteine-type endopeptidase activity"/>
    <property type="evidence" value="ECO:0007669"/>
    <property type="project" value="InterPro"/>
</dbReference>
<dbReference type="PANTHER" id="PTHR10183">
    <property type="entry name" value="CALPAIN"/>
    <property type="match status" value="1"/>
</dbReference>
<feature type="region of interest" description="Disordered" evidence="3">
    <location>
        <begin position="668"/>
        <end position="703"/>
    </location>
</feature>
<dbReference type="SMART" id="SM00230">
    <property type="entry name" value="CysPc"/>
    <property type="match status" value="1"/>
</dbReference>
<dbReference type="AlphaFoldDB" id="A0A8H4P3Y8"/>
<feature type="active site" evidence="1 2">
    <location>
        <position position="358"/>
    </location>
</feature>
<dbReference type="InterPro" id="IPR022684">
    <property type="entry name" value="Calpain_cysteine_protease"/>
</dbReference>
<accession>A0A8H4P3Y8</accession>
<feature type="region of interest" description="Disordered" evidence="3">
    <location>
        <begin position="1"/>
        <end position="31"/>
    </location>
</feature>
<organism evidence="5 6">
    <name type="scientific">Fusarium albosuccineum</name>
    <dbReference type="NCBI Taxonomy" id="1237068"/>
    <lineage>
        <taxon>Eukaryota</taxon>
        <taxon>Fungi</taxon>
        <taxon>Dikarya</taxon>
        <taxon>Ascomycota</taxon>
        <taxon>Pezizomycotina</taxon>
        <taxon>Sordariomycetes</taxon>
        <taxon>Hypocreomycetidae</taxon>
        <taxon>Hypocreales</taxon>
        <taxon>Nectriaceae</taxon>
        <taxon>Fusarium</taxon>
        <taxon>Fusarium decemcellulare species complex</taxon>
    </lineage>
</organism>
<dbReference type="Gene3D" id="3.90.70.10">
    <property type="entry name" value="Cysteine proteinases"/>
    <property type="match status" value="1"/>
</dbReference>
<evidence type="ECO:0000313" key="6">
    <source>
        <dbReference type="Proteomes" id="UP000554235"/>
    </source>
</evidence>
<dbReference type="InterPro" id="IPR038765">
    <property type="entry name" value="Papain-like_cys_pep_sf"/>
</dbReference>
<feature type="region of interest" description="Disordered" evidence="3">
    <location>
        <begin position="600"/>
        <end position="640"/>
    </location>
</feature>
<feature type="active site" evidence="1 2">
    <location>
        <position position="173"/>
    </location>
</feature>
<feature type="compositionally biased region" description="Acidic residues" evidence="3">
    <location>
        <begin position="790"/>
        <end position="801"/>
    </location>
</feature>
<comment type="caution">
    <text evidence="5">The sequence shown here is derived from an EMBL/GenBank/DDBJ whole genome shotgun (WGS) entry which is preliminary data.</text>
</comment>
<proteinExistence type="predicted"/>
<feature type="region of interest" description="Disordered" evidence="3">
    <location>
        <begin position="758"/>
        <end position="855"/>
    </location>
</feature>
<dbReference type="GO" id="GO:0006508">
    <property type="term" value="P:proteolysis"/>
    <property type="evidence" value="ECO:0007669"/>
    <property type="project" value="UniProtKB-KW"/>
</dbReference>
<evidence type="ECO:0000313" key="5">
    <source>
        <dbReference type="EMBL" id="KAF4461624.1"/>
    </source>
</evidence>
<name>A0A8H4P3Y8_9HYPO</name>
<protein>
    <recommendedName>
        <fullName evidence="4">Calpain catalytic domain-containing protein</fullName>
    </recommendedName>
</protein>
<dbReference type="PANTHER" id="PTHR10183:SF397">
    <property type="entry name" value="CALPAIN CATALYTIC DOMAIN-CONTAINING PROTEIN"/>
    <property type="match status" value="1"/>
</dbReference>
<evidence type="ECO:0000256" key="2">
    <source>
        <dbReference type="PROSITE-ProRule" id="PRU00239"/>
    </source>
</evidence>
<dbReference type="PROSITE" id="PS50203">
    <property type="entry name" value="CALPAIN_CAT"/>
    <property type="match status" value="1"/>
</dbReference>
<keyword evidence="2" id="KW-0378">Hydrolase</keyword>
<feature type="compositionally biased region" description="Basic and acidic residues" evidence="3">
    <location>
        <begin position="808"/>
        <end position="818"/>
    </location>
</feature>
<evidence type="ECO:0000256" key="1">
    <source>
        <dbReference type="PIRSR" id="PIRSR622684-1"/>
    </source>
</evidence>
<feature type="domain" description="Calpain catalytic" evidence="4">
    <location>
        <begin position="145"/>
        <end position="438"/>
    </location>
</feature>
<dbReference type="SUPFAM" id="SSF54001">
    <property type="entry name" value="Cysteine proteinases"/>
    <property type="match status" value="1"/>
</dbReference>
<keyword evidence="6" id="KW-1185">Reference proteome</keyword>
<evidence type="ECO:0000256" key="3">
    <source>
        <dbReference type="SAM" id="MobiDB-lite"/>
    </source>
</evidence>
<gene>
    <name evidence="5" type="ORF">FALBO_11567</name>
</gene>
<dbReference type="PRINTS" id="PR00704">
    <property type="entry name" value="CALPAIN"/>
</dbReference>
<dbReference type="Pfam" id="PF00648">
    <property type="entry name" value="Peptidase_C2"/>
    <property type="match status" value="2"/>
</dbReference>